<sequence length="210" mass="24212">MNCNQGVIMKTTIYLIRHGKTLWNQEHRMQGSKNSPLTAEGKEQAMLLQKRLESIDFDEVIVSTSERAQETAALVFPQTPIRLEPGIREIEMGVWEGQLHQDVKKQHPDQWYAFFNDPLHYTPVGPGERFEDVHNRIAPVVKNLTTQYVGKTIALVSHRITLKVLTNFFINHDLTSIINQEDFDSTSLTKIIIDEDGTHLIYRNDTSHYQ</sequence>
<dbReference type="PANTHER" id="PTHR48100">
    <property type="entry name" value="BROAD-SPECIFICITY PHOSPHATASE YOR283W-RELATED"/>
    <property type="match status" value="1"/>
</dbReference>
<dbReference type="Proteomes" id="UP000003028">
    <property type="component" value="Unassembled WGS sequence"/>
</dbReference>
<dbReference type="Gene3D" id="3.40.50.1240">
    <property type="entry name" value="Phosphoglycerate mutase-like"/>
    <property type="match status" value="1"/>
</dbReference>
<dbReference type="GO" id="GO:0016791">
    <property type="term" value="F:phosphatase activity"/>
    <property type="evidence" value="ECO:0007669"/>
    <property type="project" value="TreeGrafter"/>
</dbReference>
<dbReference type="PIRSF" id="PIRSF000709">
    <property type="entry name" value="6PFK_2-Ptase"/>
    <property type="match status" value="1"/>
</dbReference>
<evidence type="ECO:0000313" key="2">
    <source>
        <dbReference type="EMBL" id="EFY09226.1"/>
    </source>
</evidence>
<evidence type="ECO:0000256" key="1">
    <source>
        <dbReference type="PIRSR" id="PIRSR613078-2"/>
    </source>
</evidence>
<dbReference type="InterPro" id="IPR013078">
    <property type="entry name" value="His_Pase_superF_clade-1"/>
</dbReference>
<dbReference type="Pfam" id="PF00300">
    <property type="entry name" value="His_Phos_1"/>
    <property type="match status" value="1"/>
</dbReference>
<feature type="binding site" evidence="1">
    <location>
        <position position="67"/>
    </location>
    <ligand>
        <name>substrate</name>
    </ligand>
</feature>
<dbReference type="STRING" id="1648.A2I91_07315"/>
<dbReference type="EMBL" id="ACLK02000001">
    <property type="protein sequence ID" value="EFY09226.1"/>
    <property type="molecule type" value="Genomic_DNA"/>
</dbReference>
<keyword evidence="2" id="KW-0413">Isomerase</keyword>
<protein>
    <submittedName>
        <fullName evidence="2">Phosphoglycerate mutase family protein</fullName>
        <ecNumber evidence="2">5.4.2.1</ecNumber>
    </submittedName>
</protein>
<proteinExistence type="predicted"/>
<name>E7FUF8_ERYRH</name>
<dbReference type="EC" id="5.4.2.1" evidence="2"/>
<dbReference type="InterPro" id="IPR029033">
    <property type="entry name" value="His_PPase_superfam"/>
</dbReference>
<feature type="binding site" evidence="1">
    <location>
        <begin position="17"/>
        <end position="24"/>
    </location>
    <ligand>
        <name>substrate</name>
    </ligand>
</feature>
<reference evidence="2" key="1">
    <citation type="submission" date="2011-01" db="EMBL/GenBank/DDBJ databases">
        <authorList>
            <person name="Muzny D."/>
            <person name="Qin X."/>
            <person name="Buhay C."/>
            <person name="Dugan-Rocha S."/>
            <person name="Ding Y."/>
            <person name="Chen G."/>
            <person name="Hawes A."/>
            <person name="Holder M."/>
            <person name="Jhangiani S."/>
            <person name="Johnson A."/>
            <person name="Khan Z."/>
            <person name="Li Z."/>
            <person name="Liu W."/>
            <person name="Liu X."/>
            <person name="Perez L."/>
            <person name="Shen H."/>
            <person name="Wang Q."/>
            <person name="Watt J."/>
            <person name="Xi L."/>
            <person name="Xin Y."/>
            <person name="Zhou J."/>
            <person name="Deng J."/>
            <person name="Jiang H."/>
            <person name="Liu Y."/>
            <person name="Qu J."/>
            <person name="Song X.-Z."/>
            <person name="Zhang L."/>
            <person name="Villasana D."/>
            <person name="Johnson A."/>
            <person name="Liu J."/>
            <person name="Liyanage D."/>
            <person name="Lorensuhewa L."/>
            <person name="Robinson T."/>
            <person name="Song A."/>
            <person name="Song B.-B."/>
            <person name="Dinh H."/>
            <person name="Thornton R."/>
            <person name="Coyle M."/>
            <person name="Francisco L."/>
            <person name="Jackson L."/>
            <person name="Javaid M."/>
            <person name="Korchina V."/>
            <person name="Kovar C."/>
            <person name="Mata R."/>
            <person name="Mathew T."/>
            <person name="Ngo R."/>
            <person name="Nguyen L."/>
            <person name="Nguyen N."/>
            <person name="Okwuonu G."/>
            <person name="Ongeri F."/>
            <person name="Pham C."/>
            <person name="Simmons D."/>
            <person name="Wilczek-Boney K."/>
            <person name="Hale W."/>
            <person name="Jakkamsetti A."/>
            <person name="Pham P."/>
            <person name="Ruth R."/>
            <person name="San Lucas F."/>
            <person name="Warren J."/>
            <person name="Zhang J."/>
            <person name="Zhao Z."/>
            <person name="Zhou C."/>
            <person name="Zhu D."/>
            <person name="Lee S."/>
            <person name="Bess C."/>
            <person name="Blankenburg K."/>
            <person name="Forbes L."/>
            <person name="Fu Q."/>
            <person name="Gubbala S."/>
            <person name="Hirani K."/>
            <person name="Jayaseelan J.C."/>
            <person name="Lara F."/>
            <person name="Munidasa M."/>
            <person name="Palculict T."/>
            <person name="Patil S."/>
            <person name="Pu L.-L."/>
            <person name="Saada N."/>
            <person name="Tang L."/>
            <person name="Weissenberger G."/>
            <person name="Zhu Y."/>
            <person name="Hemphill L."/>
            <person name="Shang Y."/>
            <person name="Youmans B."/>
            <person name="Ayvaz T."/>
            <person name="Ross M."/>
            <person name="Santibanez J."/>
            <person name="Aqrawi P."/>
            <person name="Gross S."/>
            <person name="Joshi V."/>
            <person name="Fowler G."/>
            <person name="Nazareth L."/>
            <person name="Reid J."/>
            <person name="Worley K."/>
            <person name="Petrosino J."/>
            <person name="Highlander S."/>
            <person name="Gibbs R."/>
        </authorList>
    </citation>
    <scope>NUCLEOTIDE SEQUENCE [LARGE SCALE GENOMIC DNA]</scope>
    <source>
        <strain evidence="2">ATCC 19414</strain>
    </source>
</reference>
<dbReference type="GO" id="GO:0005737">
    <property type="term" value="C:cytoplasm"/>
    <property type="evidence" value="ECO:0007669"/>
    <property type="project" value="TreeGrafter"/>
</dbReference>
<gene>
    <name evidence="2" type="primary">pgm</name>
    <name evidence="2" type="ORF">HMPREF0357_10021</name>
</gene>
<dbReference type="CDD" id="cd07067">
    <property type="entry name" value="HP_PGM_like"/>
    <property type="match status" value="1"/>
</dbReference>
<keyword evidence="3" id="KW-1185">Reference proteome</keyword>
<evidence type="ECO:0000313" key="3">
    <source>
        <dbReference type="Proteomes" id="UP000003028"/>
    </source>
</evidence>
<dbReference type="InterPro" id="IPR050275">
    <property type="entry name" value="PGM_Phosphatase"/>
</dbReference>
<dbReference type="SMART" id="SM00855">
    <property type="entry name" value="PGAM"/>
    <property type="match status" value="1"/>
</dbReference>
<dbReference type="AlphaFoldDB" id="E7FUF8"/>
<dbReference type="PANTHER" id="PTHR48100:SF1">
    <property type="entry name" value="HISTIDINE PHOSPHATASE FAMILY PROTEIN-RELATED"/>
    <property type="match status" value="1"/>
</dbReference>
<comment type="caution">
    <text evidence="2">The sequence shown here is derived from an EMBL/GenBank/DDBJ whole genome shotgun (WGS) entry which is preliminary data.</text>
</comment>
<organism evidence="2 3">
    <name type="scientific">Erysipelothrix rhusiopathiae ATCC 19414</name>
    <dbReference type="NCBI Taxonomy" id="525280"/>
    <lineage>
        <taxon>Bacteria</taxon>
        <taxon>Bacillati</taxon>
        <taxon>Bacillota</taxon>
        <taxon>Erysipelotrichia</taxon>
        <taxon>Erysipelotrichales</taxon>
        <taxon>Erysipelotrichaceae</taxon>
        <taxon>Erysipelothrix</taxon>
    </lineage>
</organism>
<dbReference type="GO" id="GO:0016853">
    <property type="term" value="F:isomerase activity"/>
    <property type="evidence" value="ECO:0007669"/>
    <property type="project" value="UniProtKB-KW"/>
</dbReference>
<accession>E7FUF8</accession>
<dbReference type="SUPFAM" id="SSF53254">
    <property type="entry name" value="Phosphoglycerate mutase-like"/>
    <property type="match status" value="1"/>
</dbReference>